<evidence type="ECO:0000313" key="1">
    <source>
        <dbReference type="EMBL" id="MCI64646.1"/>
    </source>
</evidence>
<protein>
    <submittedName>
        <fullName evidence="1">Uncharacterized protein</fullName>
    </submittedName>
</protein>
<sequence>MVPLLMHWSFRDYYASLCRVFNKFPQVAALNQFLNKVLQPKASFCLISLAL</sequence>
<dbReference type="AlphaFoldDB" id="A0A392TX18"/>
<name>A0A392TX18_9FABA</name>
<keyword evidence="2" id="KW-1185">Reference proteome</keyword>
<feature type="non-terminal residue" evidence="1">
    <location>
        <position position="51"/>
    </location>
</feature>
<dbReference type="EMBL" id="LXQA010660349">
    <property type="protein sequence ID" value="MCI64646.1"/>
    <property type="molecule type" value="Genomic_DNA"/>
</dbReference>
<evidence type="ECO:0000313" key="2">
    <source>
        <dbReference type="Proteomes" id="UP000265520"/>
    </source>
</evidence>
<organism evidence="1 2">
    <name type="scientific">Trifolium medium</name>
    <dbReference type="NCBI Taxonomy" id="97028"/>
    <lineage>
        <taxon>Eukaryota</taxon>
        <taxon>Viridiplantae</taxon>
        <taxon>Streptophyta</taxon>
        <taxon>Embryophyta</taxon>
        <taxon>Tracheophyta</taxon>
        <taxon>Spermatophyta</taxon>
        <taxon>Magnoliopsida</taxon>
        <taxon>eudicotyledons</taxon>
        <taxon>Gunneridae</taxon>
        <taxon>Pentapetalae</taxon>
        <taxon>rosids</taxon>
        <taxon>fabids</taxon>
        <taxon>Fabales</taxon>
        <taxon>Fabaceae</taxon>
        <taxon>Papilionoideae</taxon>
        <taxon>50 kb inversion clade</taxon>
        <taxon>NPAAA clade</taxon>
        <taxon>Hologalegina</taxon>
        <taxon>IRL clade</taxon>
        <taxon>Trifolieae</taxon>
        <taxon>Trifolium</taxon>
    </lineage>
</organism>
<dbReference type="Proteomes" id="UP000265520">
    <property type="component" value="Unassembled WGS sequence"/>
</dbReference>
<proteinExistence type="predicted"/>
<comment type="caution">
    <text evidence="1">The sequence shown here is derived from an EMBL/GenBank/DDBJ whole genome shotgun (WGS) entry which is preliminary data.</text>
</comment>
<reference evidence="1 2" key="1">
    <citation type="journal article" date="2018" name="Front. Plant Sci.">
        <title>Red Clover (Trifolium pratense) and Zigzag Clover (T. medium) - A Picture of Genomic Similarities and Differences.</title>
        <authorList>
            <person name="Dluhosova J."/>
            <person name="Istvanek J."/>
            <person name="Nedelnik J."/>
            <person name="Repkova J."/>
        </authorList>
    </citation>
    <scope>NUCLEOTIDE SEQUENCE [LARGE SCALE GENOMIC DNA]</scope>
    <source>
        <strain evidence="2">cv. 10/8</strain>
        <tissue evidence="1">Leaf</tissue>
    </source>
</reference>
<accession>A0A392TX18</accession>